<accession>A0A7Z0VK29</accession>
<dbReference type="PANTHER" id="PTHR38342:SF2">
    <property type="entry name" value="INNER MEMBRANE OR EXPORTED"/>
    <property type="match status" value="1"/>
</dbReference>
<dbReference type="RefSeq" id="WP_069125837.1">
    <property type="nucleotide sequence ID" value="NZ_MARB01000014.1"/>
</dbReference>
<dbReference type="EMBL" id="MARB01000014">
    <property type="protein sequence ID" value="ODJ87082.1"/>
    <property type="molecule type" value="Genomic_DNA"/>
</dbReference>
<evidence type="ECO:0000259" key="2">
    <source>
        <dbReference type="Pfam" id="PF03625"/>
    </source>
</evidence>
<comment type="caution">
    <text evidence="3">The sequence shown here is derived from an EMBL/GenBank/DDBJ whole genome shotgun (WGS) entry which is preliminary data.</text>
</comment>
<dbReference type="PANTHER" id="PTHR38342">
    <property type="entry name" value="SLR5037 PROTEIN"/>
    <property type="match status" value="1"/>
</dbReference>
<dbReference type="CDD" id="cd14797">
    <property type="entry name" value="DUF302"/>
    <property type="match status" value="1"/>
</dbReference>
<dbReference type="InterPro" id="IPR005180">
    <property type="entry name" value="DUF302"/>
</dbReference>
<sequence length="152" mass="16466">MKKSTPLFMVFLLLVIASMAQADTGLINVQSQFGVEKTADRFAAAATEAGLKVFNRIDHAAGAAKVGKSLRPTQLIIFGSPKVGTALMTSDQRVGIDLPLKALVWQDAEGKVWLSYNSPDHVFNRFAIDDRPKVKGKVTGALDKFARHATQP</sequence>
<reference evidence="3 4" key="1">
    <citation type="submission" date="2016-06" db="EMBL/GenBank/DDBJ databases">
        <title>Genome sequence of endosymbiont of Candidatus Endolucinida thiodiazotropha.</title>
        <authorList>
            <person name="Poehlein A."/>
            <person name="Koenig S."/>
            <person name="Heiden S.E."/>
            <person name="Thuermer A."/>
            <person name="Voget S."/>
            <person name="Daniel R."/>
            <person name="Markert S."/>
            <person name="Gros O."/>
            <person name="Schweder T."/>
        </authorList>
    </citation>
    <scope>NUCLEOTIDE SEQUENCE [LARGE SCALE GENOMIC DNA]</scope>
    <source>
        <strain evidence="3 4">COS</strain>
    </source>
</reference>
<dbReference type="Proteomes" id="UP000094769">
    <property type="component" value="Unassembled WGS sequence"/>
</dbReference>
<evidence type="ECO:0000313" key="4">
    <source>
        <dbReference type="Proteomes" id="UP000094769"/>
    </source>
</evidence>
<evidence type="ECO:0000313" key="3">
    <source>
        <dbReference type="EMBL" id="ODJ87082.1"/>
    </source>
</evidence>
<evidence type="ECO:0000256" key="1">
    <source>
        <dbReference type="SAM" id="SignalP"/>
    </source>
</evidence>
<feature type="chain" id="PRO_5031500679" evidence="1">
    <location>
        <begin position="23"/>
        <end position="152"/>
    </location>
</feature>
<dbReference type="Pfam" id="PF03625">
    <property type="entry name" value="DUF302"/>
    <property type="match status" value="1"/>
</dbReference>
<dbReference type="SUPFAM" id="SSF103247">
    <property type="entry name" value="TT1751-like"/>
    <property type="match status" value="1"/>
</dbReference>
<feature type="signal peptide" evidence="1">
    <location>
        <begin position="1"/>
        <end position="22"/>
    </location>
</feature>
<keyword evidence="4" id="KW-1185">Reference proteome</keyword>
<dbReference type="Gene3D" id="3.30.310.70">
    <property type="entry name" value="TT1751-like domain"/>
    <property type="match status" value="1"/>
</dbReference>
<gene>
    <name evidence="3" type="ORF">CODIS_25990</name>
</gene>
<protein>
    <submittedName>
        <fullName evidence="3">Camphor resistance protein CrcB</fullName>
    </submittedName>
</protein>
<feature type="domain" description="DUF302" evidence="2">
    <location>
        <begin position="57"/>
        <end position="119"/>
    </location>
</feature>
<name>A0A7Z0VK29_9GAMM</name>
<dbReference type="InterPro" id="IPR035923">
    <property type="entry name" value="TT1751-like_sf"/>
</dbReference>
<dbReference type="AlphaFoldDB" id="A0A7Z0VK29"/>
<proteinExistence type="predicted"/>
<keyword evidence="1" id="KW-0732">Signal</keyword>
<organism evidence="3 4">
    <name type="scientific">Candidatus Thiodiazotropha endolucinida</name>
    <dbReference type="NCBI Taxonomy" id="1655433"/>
    <lineage>
        <taxon>Bacteria</taxon>
        <taxon>Pseudomonadati</taxon>
        <taxon>Pseudomonadota</taxon>
        <taxon>Gammaproteobacteria</taxon>
        <taxon>Chromatiales</taxon>
        <taxon>Sedimenticolaceae</taxon>
        <taxon>Candidatus Thiodiazotropha</taxon>
    </lineage>
</organism>